<sequence length="593" mass="68059">MTFKNKQLGTRKKGRQTMPPGRQSCSAKYSALGSRLVVSTSFFCTDLYTYWYIYTHNYNIFSLRVISVRARQYSAHCTALTASEATKFLHPITTNSSIGTSVNPSSVGDGTFSPSTLLVYADLRDRWTDLTMNFAERLRLHFTRAKPGVDESTSPSLQSRRSSSSTTREGSLHEPFETFKDKIRALTKSIGVFESISLQHHKGGSFNRVVIAHLTKSKQAIRGIYRISRLGERPCEEYVFEESLGHEVQDQVAVLQLLERRKIPAPKLLAFDAGRENPLYCRYIFAEFSYGICLQSIFDNMTLPERLNVVDGLLEFLLAAEGVTFTRPGTLCASRQPDMATKGSCFFDTKLPELQVEIEAFQTSQDVQLADSLADLMSRMLKAKVEGKEVWSGNRLLEKVYNISIKMKEHGVFDIPHKASVSTSCSILHHWDMFPRNILVMRPNSDQGWKVDMVIDWDNVRAVPAVLTRRPPYWLWDRTDRDKMTHVRSDARGHSDAGLLDPSRYHPGNRRLSTEDQQIRSYFEGWLIQGLGNIYKRYKKDDYYEEAYGKGRWVRRIARFTFEEWENENIPIIAHLEDDWATFKRGHPVKPPR</sequence>
<gene>
    <name evidence="2" type="ORF">K470DRAFT_288844</name>
</gene>
<feature type="compositionally biased region" description="Low complexity" evidence="1">
    <location>
        <begin position="152"/>
        <end position="169"/>
    </location>
</feature>
<name>A0A6A7BUN0_9PEZI</name>
<feature type="region of interest" description="Disordered" evidence="1">
    <location>
        <begin position="147"/>
        <end position="173"/>
    </location>
</feature>
<proteinExistence type="predicted"/>
<dbReference type="PANTHER" id="PTHR21310:SF56">
    <property type="entry name" value="AMINOGLYCOSIDE PHOSPHOTRANSFERASE DOMAIN-CONTAINING PROTEIN"/>
    <property type="match status" value="1"/>
</dbReference>
<feature type="region of interest" description="Disordered" evidence="1">
    <location>
        <begin position="1"/>
        <end position="22"/>
    </location>
</feature>
<evidence type="ECO:0000313" key="2">
    <source>
        <dbReference type="EMBL" id="KAF2858904.1"/>
    </source>
</evidence>
<reference evidence="2" key="1">
    <citation type="journal article" date="2020" name="Stud. Mycol.">
        <title>101 Dothideomycetes genomes: a test case for predicting lifestyles and emergence of pathogens.</title>
        <authorList>
            <person name="Haridas S."/>
            <person name="Albert R."/>
            <person name="Binder M."/>
            <person name="Bloem J."/>
            <person name="Labutti K."/>
            <person name="Salamov A."/>
            <person name="Andreopoulos B."/>
            <person name="Baker S."/>
            <person name="Barry K."/>
            <person name="Bills G."/>
            <person name="Bluhm B."/>
            <person name="Cannon C."/>
            <person name="Castanera R."/>
            <person name="Culley D."/>
            <person name="Daum C."/>
            <person name="Ezra D."/>
            <person name="Gonzalez J."/>
            <person name="Henrissat B."/>
            <person name="Kuo A."/>
            <person name="Liang C."/>
            <person name="Lipzen A."/>
            <person name="Lutzoni F."/>
            <person name="Magnuson J."/>
            <person name="Mondo S."/>
            <person name="Nolan M."/>
            <person name="Ohm R."/>
            <person name="Pangilinan J."/>
            <person name="Park H.-J."/>
            <person name="Ramirez L."/>
            <person name="Alfaro M."/>
            <person name="Sun H."/>
            <person name="Tritt A."/>
            <person name="Yoshinaga Y."/>
            <person name="Zwiers L.-H."/>
            <person name="Turgeon B."/>
            <person name="Goodwin S."/>
            <person name="Spatafora J."/>
            <person name="Crous P."/>
            <person name="Grigoriev I."/>
        </authorList>
    </citation>
    <scope>NUCLEOTIDE SEQUENCE</scope>
    <source>
        <strain evidence="2">CBS 480.64</strain>
    </source>
</reference>
<evidence type="ECO:0000256" key="1">
    <source>
        <dbReference type="SAM" id="MobiDB-lite"/>
    </source>
</evidence>
<dbReference type="InterPro" id="IPR011009">
    <property type="entry name" value="Kinase-like_dom_sf"/>
</dbReference>
<dbReference type="AlphaFoldDB" id="A0A6A7BUN0"/>
<keyword evidence="3" id="KW-1185">Reference proteome</keyword>
<evidence type="ECO:0000313" key="3">
    <source>
        <dbReference type="Proteomes" id="UP000799421"/>
    </source>
</evidence>
<feature type="region of interest" description="Disordered" evidence="1">
    <location>
        <begin position="487"/>
        <end position="507"/>
    </location>
</feature>
<dbReference type="SUPFAM" id="SSF56112">
    <property type="entry name" value="Protein kinase-like (PK-like)"/>
    <property type="match status" value="1"/>
</dbReference>
<dbReference type="OrthoDB" id="2968323at2759"/>
<dbReference type="InterPro" id="IPR051678">
    <property type="entry name" value="AGP_Transferase"/>
</dbReference>
<accession>A0A6A7BUN0</accession>
<dbReference type="PANTHER" id="PTHR21310">
    <property type="entry name" value="AMINOGLYCOSIDE PHOSPHOTRANSFERASE-RELATED-RELATED"/>
    <property type="match status" value="1"/>
</dbReference>
<organism evidence="2 3">
    <name type="scientific">Piedraia hortae CBS 480.64</name>
    <dbReference type="NCBI Taxonomy" id="1314780"/>
    <lineage>
        <taxon>Eukaryota</taxon>
        <taxon>Fungi</taxon>
        <taxon>Dikarya</taxon>
        <taxon>Ascomycota</taxon>
        <taxon>Pezizomycotina</taxon>
        <taxon>Dothideomycetes</taxon>
        <taxon>Dothideomycetidae</taxon>
        <taxon>Capnodiales</taxon>
        <taxon>Piedraiaceae</taxon>
        <taxon>Piedraia</taxon>
    </lineage>
</organism>
<protein>
    <submittedName>
        <fullName evidence="2">Uncharacterized protein</fullName>
    </submittedName>
</protein>
<dbReference type="EMBL" id="MU006001">
    <property type="protein sequence ID" value="KAF2858904.1"/>
    <property type="molecule type" value="Genomic_DNA"/>
</dbReference>
<dbReference type="Proteomes" id="UP000799421">
    <property type="component" value="Unassembled WGS sequence"/>
</dbReference>